<organism evidence="1 2">
    <name type="scientific">Exaiptasia diaphana</name>
    <name type="common">Tropical sea anemone</name>
    <name type="synonym">Aiptasia pulchella</name>
    <dbReference type="NCBI Taxonomy" id="2652724"/>
    <lineage>
        <taxon>Eukaryota</taxon>
        <taxon>Metazoa</taxon>
        <taxon>Cnidaria</taxon>
        <taxon>Anthozoa</taxon>
        <taxon>Hexacorallia</taxon>
        <taxon>Actiniaria</taxon>
        <taxon>Aiptasiidae</taxon>
        <taxon>Exaiptasia</taxon>
    </lineage>
</organism>
<dbReference type="GO" id="GO:0051170">
    <property type="term" value="P:import into nucleus"/>
    <property type="evidence" value="ECO:0007669"/>
    <property type="project" value="TreeGrafter"/>
</dbReference>
<reference evidence="1" key="1">
    <citation type="submission" date="2022-11" db="UniProtKB">
        <authorList>
            <consortium name="EnsemblMetazoa"/>
        </authorList>
    </citation>
    <scope>IDENTIFICATION</scope>
</reference>
<dbReference type="OrthoDB" id="430436at2759"/>
<accession>A0A913XEE8</accession>
<dbReference type="RefSeq" id="XP_020903176.2">
    <property type="nucleotide sequence ID" value="XM_021047517.2"/>
</dbReference>
<dbReference type="InterPro" id="IPR036291">
    <property type="entry name" value="NAD(P)-bd_dom_sf"/>
</dbReference>
<dbReference type="SUPFAM" id="SSF51735">
    <property type="entry name" value="NAD(P)-binding Rossmann-fold domains"/>
    <property type="match status" value="1"/>
</dbReference>
<dbReference type="Proteomes" id="UP000887567">
    <property type="component" value="Unplaced"/>
</dbReference>
<dbReference type="GeneID" id="110241635"/>
<proteinExistence type="predicted"/>
<dbReference type="Gene3D" id="3.40.50.720">
    <property type="entry name" value="NAD(P)-binding Rossmann-like Domain"/>
    <property type="match status" value="1"/>
</dbReference>
<keyword evidence="2" id="KW-1185">Reference proteome</keyword>
<dbReference type="PANTHER" id="PTHR14097:SF7">
    <property type="entry name" value="OXIDOREDUCTASE HTATIP2"/>
    <property type="match status" value="1"/>
</dbReference>
<name>A0A913XEE8_EXADI</name>
<dbReference type="AlphaFoldDB" id="A0A913XEE8"/>
<evidence type="ECO:0000313" key="2">
    <source>
        <dbReference type="Proteomes" id="UP000887567"/>
    </source>
</evidence>
<dbReference type="PANTHER" id="PTHR14097">
    <property type="entry name" value="OXIDOREDUCTASE HTATIP2"/>
    <property type="match status" value="1"/>
</dbReference>
<dbReference type="GO" id="GO:0005737">
    <property type="term" value="C:cytoplasm"/>
    <property type="evidence" value="ECO:0007669"/>
    <property type="project" value="TreeGrafter"/>
</dbReference>
<dbReference type="KEGG" id="epa:110241635"/>
<evidence type="ECO:0000313" key="1">
    <source>
        <dbReference type="EnsemblMetazoa" id="XP_020903176.2"/>
    </source>
</evidence>
<dbReference type="EnsemblMetazoa" id="XM_021047517.2">
    <property type="protein sequence ID" value="XP_020903176.2"/>
    <property type="gene ID" value="LOC110241635"/>
</dbReference>
<sequence length="134" mass="14222">MAEGGESAGIAQSSNMASLGLRAVLVGATGAIGECVLGELICSKNFSSIVVLGRREATAPSSYNADQKAEQESGRLKQHAIDFEKITNDTVGEYFKEKDVFFCTLGTTRRVAGSAVSQNKFSLCRHCCQPVKGL</sequence>
<protein>
    <submittedName>
        <fullName evidence="1">Uncharacterized protein</fullName>
    </submittedName>
</protein>